<sequence length="105" mass="12106">MEVHPLIDRLVRLGVEVSVSWEPFYERFVFDLQTRAKETMIAWQEHPGSGNGLTIETRYGNRRIIYTFHDLCTAYDTCVLPGGNHSHEWAQALRACGHWAADYVP</sequence>
<evidence type="ECO:0000313" key="1">
    <source>
        <dbReference type="EMBL" id="XDJ14935.1"/>
    </source>
</evidence>
<organism evidence="1">
    <name type="scientific">Pseudomonas phage HRDY3</name>
    <dbReference type="NCBI Taxonomy" id="3236930"/>
    <lineage>
        <taxon>Viruses</taxon>
    </lineage>
</organism>
<reference evidence="1" key="1">
    <citation type="submission" date="2024-07" db="EMBL/GenBank/DDBJ databases">
        <authorList>
            <person name="Bringhurst R.M."/>
            <person name="Homer T.E."/>
        </authorList>
    </citation>
    <scope>NUCLEOTIDE SEQUENCE</scope>
</reference>
<protein>
    <submittedName>
        <fullName evidence="1">Uncharacterized protein</fullName>
    </submittedName>
</protein>
<name>A0AB39CDM7_9VIRU</name>
<proteinExistence type="predicted"/>
<accession>A0AB39CDM7</accession>
<dbReference type="EMBL" id="PQ015379">
    <property type="protein sequence ID" value="XDJ14935.1"/>
    <property type="molecule type" value="Genomic_DNA"/>
</dbReference>